<dbReference type="OrthoDB" id="5878815at2"/>
<feature type="transmembrane region" description="Helical" evidence="1">
    <location>
        <begin position="30"/>
        <end position="49"/>
    </location>
</feature>
<gene>
    <name evidence="2" type="ORF">F4W18_05715</name>
</gene>
<protein>
    <recommendedName>
        <fullName evidence="4">Zinc ribbon domain-containing protein</fullName>
    </recommendedName>
</protein>
<dbReference type="EMBL" id="VXJS01000002">
    <property type="protein sequence ID" value="KAA8679721.1"/>
    <property type="molecule type" value="Genomic_DNA"/>
</dbReference>
<keyword evidence="3" id="KW-1185">Reference proteome</keyword>
<dbReference type="RefSeq" id="WP_086713854.1">
    <property type="nucleotide sequence ID" value="NZ_AP025493.1"/>
</dbReference>
<dbReference type="AlphaFoldDB" id="A0A5M9P398"/>
<organism evidence="2 3">
    <name type="scientific">Vibrio gigantis</name>
    <dbReference type="NCBI Taxonomy" id="296199"/>
    <lineage>
        <taxon>Bacteria</taxon>
        <taxon>Pseudomonadati</taxon>
        <taxon>Pseudomonadota</taxon>
        <taxon>Gammaproteobacteria</taxon>
        <taxon>Vibrionales</taxon>
        <taxon>Vibrionaceae</taxon>
        <taxon>Vibrio</taxon>
    </lineage>
</organism>
<evidence type="ECO:0000313" key="3">
    <source>
        <dbReference type="Proteomes" id="UP000322521"/>
    </source>
</evidence>
<evidence type="ECO:0000256" key="1">
    <source>
        <dbReference type="SAM" id="Phobius"/>
    </source>
</evidence>
<keyword evidence="1" id="KW-0472">Membrane</keyword>
<evidence type="ECO:0000313" key="2">
    <source>
        <dbReference type="EMBL" id="KAA8679721.1"/>
    </source>
</evidence>
<comment type="caution">
    <text evidence="2">The sequence shown here is derived from an EMBL/GenBank/DDBJ whole genome shotgun (WGS) entry which is preliminary data.</text>
</comment>
<keyword evidence="1" id="KW-1133">Transmembrane helix</keyword>
<accession>A0A5M9P398</accession>
<dbReference type="Proteomes" id="UP000322521">
    <property type="component" value="Unassembled WGS sequence"/>
</dbReference>
<keyword evidence="1" id="KW-0812">Transmembrane</keyword>
<feature type="transmembrane region" description="Helical" evidence="1">
    <location>
        <begin position="7"/>
        <end position="24"/>
    </location>
</feature>
<proteinExistence type="predicted"/>
<reference evidence="2 3" key="1">
    <citation type="submission" date="2019-09" db="EMBL/GenBank/DDBJ databases">
        <title>Draft genome sequence of various Type strains from the CCUG.</title>
        <authorList>
            <person name="Pineiro-Iglesias B."/>
            <person name="Tunovic T."/>
            <person name="Unosson C."/>
            <person name="Inganas E."/>
            <person name="Ohlen M."/>
            <person name="Cardew S."/>
            <person name="Jensie-Markopoulos S."/>
            <person name="Salva-Serra F."/>
            <person name="Jaen-Luchoro D."/>
            <person name="Karlsson R."/>
            <person name="Svensson-Stadler L."/>
            <person name="Chun J."/>
            <person name="Moore E."/>
        </authorList>
    </citation>
    <scope>NUCLEOTIDE SEQUENCE [LARGE SCALE GENOMIC DNA]</scope>
    <source>
        <strain evidence="2 3">CCUG 56969T</strain>
    </source>
</reference>
<evidence type="ECO:0008006" key="4">
    <source>
        <dbReference type="Google" id="ProtNLM"/>
    </source>
</evidence>
<name>A0A5M9P398_9VIBR</name>
<sequence>MDESMMFWLSFYFSFLAMSTYVGFKKNNLVAGVLLGYVLGPIGFMLLLLSFDRKQGRCPHCAAKIDRQSYICPSCEEKCYKQVI</sequence>